<dbReference type="OrthoDB" id="5580718at2"/>
<dbReference type="InterPro" id="IPR034122">
    <property type="entry name" value="Retropepsin-like_bacterial"/>
</dbReference>
<comment type="caution">
    <text evidence="1">The sequence shown here is derived from an EMBL/GenBank/DDBJ whole genome shotgun (WGS) entry which is preliminary data.</text>
</comment>
<organism evidence="1 2">
    <name type="scientific">Chryseobacterium aquaticum</name>
    <dbReference type="NCBI Taxonomy" id="452084"/>
    <lineage>
        <taxon>Bacteria</taxon>
        <taxon>Pseudomonadati</taxon>
        <taxon>Bacteroidota</taxon>
        <taxon>Flavobacteriia</taxon>
        <taxon>Flavobacteriales</taxon>
        <taxon>Weeksellaceae</taxon>
        <taxon>Chryseobacterium group</taxon>
        <taxon>Chryseobacterium</taxon>
    </lineage>
</organism>
<gene>
    <name evidence="1" type="ORF">AR438_08205</name>
</gene>
<reference evidence="1 2" key="1">
    <citation type="submission" date="2015-10" db="EMBL/GenBank/DDBJ databases">
        <title>Chryseobacterium aquaticum genome.</title>
        <authorList>
            <person name="Newman J.D."/>
            <person name="Ferguson M.B."/>
            <person name="Miller J.R."/>
        </authorList>
    </citation>
    <scope>NUCLEOTIDE SEQUENCE [LARGE SCALE GENOMIC DNA]</scope>
    <source>
        <strain evidence="1 2">KCTC 12483</strain>
    </source>
</reference>
<protein>
    <recommendedName>
        <fullName evidence="3">Aspartyl protease</fullName>
    </recommendedName>
</protein>
<sequence>MKKNLFLLFAFYIATFSAQGKKFYEGGEVFLKNDIEKVTLTFANELPLIKVGINGKTYQFLFDTGAPTVISSAVYEELNLKKKHKSSVRDSQKNKQQQIFTELPEMTVDQMVFKNIGAVVVDLQGPEFGCLKIDGILGANQMSKLFWRINYSENMLEATKDLNKFPTKDYETVFTFTSRSQKTPILSAEILGKKMNMTFDTGFTGAIKISENNFDHQNAKVKSVETYGANSVGAFGTGKPQSSYYFKADDVMFAGQKFNNEIVMTGNSNLLGNEFLKNFTFIIDWENNKIYIHRIKTVPVKLESYGFAYRFIDNKAKVVLVFREKNIPLEIDDEILSINDTSFENLNKELSCQYLLQRVEKSTDFIDVKVKRGDQILNFKVAKKEYLN</sequence>
<keyword evidence="2" id="KW-1185">Reference proteome</keyword>
<dbReference type="EMBL" id="LLYZ01000005">
    <property type="protein sequence ID" value="KQK25579.1"/>
    <property type="molecule type" value="Genomic_DNA"/>
</dbReference>
<dbReference type="SUPFAM" id="SSF50630">
    <property type="entry name" value="Acid proteases"/>
    <property type="match status" value="1"/>
</dbReference>
<dbReference type="STRING" id="452084.AR438_08205"/>
<dbReference type="Pfam" id="PF13650">
    <property type="entry name" value="Asp_protease_2"/>
    <property type="match status" value="1"/>
</dbReference>
<accession>A0A0Q3K7F4</accession>
<dbReference type="AlphaFoldDB" id="A0A0Q3K7F4"/>
<dbReference type="RefSeq" id="WP_056014164.1">
    <property type="nucleotide sequence ID" value="NZ_LLYZ01000005.1"/>
</dbReference>
<name>A0A0Q3K7F4_9FLAO</name>
<dbReference type="InterPro" id="IPR021109">
    <property type="entry name" value="Peptidase_aspartic_dom_sf"/>
</dbReference>
<evidence type="ECO:0000313" key="1">
    <source>
        <dbReference type="EMBL" id="KQK25579.1"/>
    </source>
</evidence>
<dbReference type="Gene3D" id="2.40.70.10">
    <property type="entry name" value="Acid Proteases"/>
    <property type="match status" value="2"/>
</dbReference>
<dbReference type="CDD" id="cd05483">
    <property type="entry name" value="retropepsin_like_bacteria"/>
    <property type="match status" value="1"/>
</dbReference>
<evidence type="ECO:0000313" key="2">
    <source>
        <dbReference type="Proteomes" id="UP000051682"/>
    </source>
</evidence>
<evidence type="ECO:0008006" key="3">
    <source>
        <dbReference type="Google" id="ProtNLM"/>
    </source>
</evidence>
<dbReference type="Proteomes" id="UP000051682">
    <property type="component" value="Unassembled WGS sequence"/>
</dbReference>
<proteinExistence type="predicted"/>